<dbReference type="OrthoDB" id="5871537at2759"/>
<dbReference type="OMA" id="LNYDMTS"/>
<accession>A0A7I5E6I4</accession>
<evidence type="ECO:0000313" key="2">
    <source>
        <dbReference type="Proteomes" id="UP000025227"/>
    </source>
</evidence>
<evidence type="ECO:0000313" key="3">
    <source>
        <dbReference type="WBParaSite" id="HCON_00029460-00001"/>
    </source>
</evidence>
<dbReference type="Proteomes" id="UP000025227">
    <property type="component" value="Unplaced"/>
</dbReference>
<reference evidence="3" key="1">
    <citation type="submission" date="2020-12" db="UniProtKB">
        <authorList>
            <consortium name="WormBaseParasite"/>
        </authorList>
    </citation>
    <scope>IDENTIFICATION</scope>
    <source>
        <strain evidence="3">MHco3</strain>
    </source>
</reference>
<evidence type="ECO:0000256" key="1">
    <source>
        <dbReference type="SAM" id="Coils"/>
    </source>
</evidence>
<dbReference type="AlphaFoldDB" id="A0A7I5E6I4"/>
<protein>
    <submittedName>
        <fullName evidence="3">BZIP domain-containing protein</fullName>
    </submittedName>
</protein>
<name>A0A7I5E6I4_HAECO</name>
<dbReference type="WBParaSite" id="HCON_00029460-00001">
    <property type="protein sequence ID" value="HCON_00029460-00001"/>
    <property type="gene ID" value="HCON_00029460"/>
</dbReference>
<keyword evidence="2" id="KW-1185">Reference proteome</keyword>
<feature type="coiled-coil region" evidence="1">
    <location>
        <begin position="42"/>
        <end position="131"/>
    </location>
</feature>
<organism evidence="2 3">
    <name type="scientific">Haemonchus contortus</name>
    <name type="common">Barber pole worm</name>
    <dbReference type="NCBI Taxonomy" id="6289"/>
    <lineage>
        <taxon>Eukaryota</taxon>
        <taxon>Metazoa</taxon>
        <taxon>Ecdysozoa</taxon>
        <taxon>Nematoda</taxon>
        <taxon>Chromadorea</taxon>
        <taxon>Rhabditida</taxon>
        <taxon>Rhabditina</taxon>
        <taxon>Rhabditomorpha</taxon>
        <taxon>Strongyloidea</taxon>
        <taxon>Trichostrongylidae</taxon>
        <taxon>Haemonchus</taxon>
    </lineage>
</organism>
<keyword evidence="1" id="KW-0175">Coiled coil</keyword>
<proteinExistence type="predicted"/>
<sequence>MNMFPNMNHPSQHGHHVPCGPFVHPGVYPQTSQQQPVSGTDMKSLHVQLQRERALRENAERELHQLKGYASDLTRNLQYSYWVISQLQQAIRLNNLNQAQTVEASELQEKVDRLQQENDLLRKALQTSEVKVECKSEEKLTDGGFDVNEIYGTKNELLLMALNYDMTSRPKESTTTTSS</sequence>